<keyword evidence="1" id="KW-1133">Transmembrane helix</keyword>
<keyword evidence="1" id="KW-0472">Membrane</keyword>
<accession>A0A0N8GP17</accession>
<feature type="transmembrane region" description="Helical" evidence="1">
    <location>
        <begin position="84"/>
        <end position="104"/>
    </location>
</feature>
<dbReference type="RefSeq" id="WP_075061344.1">
    <property type="nucleotide sequence ID" value="NZ_LGCL01000010.1"/>
</dbReference>
<feature type="transmembrane region" description="Helical" evidence="1">
    <location>
        <begin position="180"/>
        <end position="196"/>
    </location>
</feature>
<name>A0A0N8GP17_9CHLR</name>
<dbReference type="STRING" id="1134406.ADN00_02295"/>
<dbReference type="EMBL" id="LGCL01000010">
    <property type="protein sequence ID" value="KPL79650.1"/>
    <property type="molecule type" value="Genomic_DNA"/>
</dbReference>
<dbReference type="PANTHER" id="PTHR33802:SF1">
    <property type="entry name" value="XK-RELATED PROTEIN"/>
    <property type="match status" value="1"/>
</dbReference>
<proteinExistence type="predicted"/>
<evidence type="ECO:0000256" key="1">
    <source>
        <dbReference type="SAM" id="Phobius"/>
    </source>
</evidence>
<dbReference type="Gene3D" id="1.20.1260.100">
    <property type="entry name" value="TspO/MBR protein"/>
    <property type="match status" value="1"/>
</dbReference>
<keyword evidence="1" id="KW-0812">Transmembrane</keyword>
<keyword evidence="3" id="KW-1185">Reference proteome</keyword>
<protein>
    <recommendedName>
        <fullName evidence="4">Tryptophan-rich sensory protein</fullName>
    </recommendedName>
</protein>
<dbReference type="PANTHER" id="PTHR33802">
    <property type="entry name" value="SI:CH211-161H7.5-RELATED"/>
    <property type="match status" value="1"/>
</dbReference>
<gene>
    <name evidence="2" type="ORF">ADN00_02295</name>
</gene>
<feature type="transmembrane region" description="Helical" evidence="1">
    <location>
        <begin position="51"/>
        <end position="72"/>
    </location>
</feature>
<sequence length="255" mass="28013">MNKDSLRQAAVVVSVLAALTVNILANALPINGQSTGEISDRFEVYFTPAGYVFSIWGVIFIGWLLLAVYQALPAQRENPRLRKIGYPFALSGLFNAGWLVLWHYNQFPATLAVMLVLLALLIVVYLCMEPRNPQVPAAEKWLVQLPVRVYLGWITVATIANLTALLDYLQWNGWGLRPEIWLVVVLSAALLVALAMARTQKDVAYLLVLVWSFVGIWVKHRAVPTVGAAALSAAVAVALLALASLVSRLRAARRA</sequence>
<dbReference type="Proteomes" id="UP000050417">
    <property type="component" value="Unassembled WGS sequence"/>
</dbReference>
<feature type="transmembrane region" description="Helical" evidence="1">
    <location>
        <begin position="110"/>
        <end position="128"/>
    </location>
</feature>
<evidence type="ECO:0008006" key="4">
    <source>
        <dbReference type="Google" id="ProtNLM"/>
    </source>
</evidence>
<feature type="transmembrane region" description="Helical" evidence="1">
    <location>
        <begin position="226"/>
        <end position="246"/>
    </location>
</feature>
<dbReference type="AlphaFoldDB" id="A0A0N8GP17"/>
<reference evidence="2 3" key="1">
    <citation type="submission" date="2015-07" db="EMBL/GenBank/DDBJ databases">
        <title>Genome sequence of Ornatilinea apprima DSM 23815.</title>
        <authorList>
            <person name="Hemp J."/>
            <person name="Ward L.M."/>
            <person name="Pace L.A."/>
            <person name="Fischer W.W."/>
        </authorList>
    </citation>
    <scope>NUCLEOTIDE SEQUENCE [LARGE SCALE GENOMIC DNA]</scope>
    <source>
        <strain evidence="2 3">P3M-1</strain>
    </source>
</reference>
<dbReference type="PATRIC" id="fig|1134406.4.peg.2674"/>
<evidence type="ECO:0000313" key="2">
    <source>
        <dbReference type="EMBL" id="KPL79650.1"/>
    </source>
</evidence>
<comment type="caution">
    <text evidence="2">The sequence shown here is derived from an EMBL/GenBank/DDBJ whole genome shotgun (WGS) entry which is preliminary data.</text>
</comment>
<feature type="transmembrane region" description="Helical" evidence="1">
    <location>
        <begin position="149"/>
        <end position="168"/>
    </location>
</feature>
<evidence type="ECO:0000313" key="3">
    <source>
        <dbReference type="Proteomes" id="UP000050417"/>
    </source>
</evidence>
<dbReference type="InterPro" id="IPR038330">
    <property type="entry name" value="TspO/MBR-related_sf"/>
</dbReference>
<organism evidence="2 3">
    <name type="scientific">Ornatilinea apprima</name>
    <dbReference type="NCBI Taxonomy" id="1134406"/>
    <lineage>
        <taxon>Bacteria</taxon>
        <taxon>Bacillati</taxon>
        <taxon>Chloroflexota</taxon>
        <taxon>Anaerolineae</taxon>
        <taxon>Anaerolineales</taxon>
        <taxon>Anaerolineaceae</taxon>
        <taxon>Ornatilinea</taxon>
    </lineage>
</organism>
<dbReference type="OrthoDB" id="5189031at2"/>
<feature type="transmembrane region" description="Helical" evidence="1">
    <location>
        <begin position="203"/>
        <end position="220"/>
    </location>
</feature>